<dbReference type="SUPFAM" id="SSF46689">
    <property type="entry name" value="Homeodomain-like"/>
    <property type="match status" value="1"/>
</dbReference>
<dbReference type="InterPro" id="IPR001647">
    <property type="entry name" value="HTH_TetR"/>
</dbReference>
<dbReference type="PATRIC" id="fig|1094558.3.peg.1938"/>
<dbReference type="PRINTS" id="PR00455">
    <property type="entry name" value="HTHTETR"/>
</dbReference>
<dbReference type="RefSeq" id="WP_008040457.1">
    <property type="nucleotide sequence ID" value="NZ_JH725147.1"/>
</dbReference>
<dbReference type="AlphaFoldDB" id="J0R131"/>
<feature type="domain" description="HTH tetR-type" evidence="3">
    <location>
        <begin position="10"/>
        <end position="70"/>
    </location>
</feature>
<name>J0R131_9HYPH</name>
<gene>
    <name evidence="4" type="ORF">ME5_01805</name>
</gene>
<feature type="DNA-binding region" description="H-T-H motif" evidence="2">
    <location>
        <begin position="33"/>
        <end position="52"/>
    </location>
</feature>
<dbReference type="GO" id="GO:0000976">
    <property type="term" value="F:transcription cis-regulatory region binding"/>
    <property type="evidence" value="ECO:0007669"/>
    <property type="project" value="TreeGrafter"/>
</dbReference>
<evidence type="ECO:0000256" key="2">
    <source>
        <dbReference type="PROSITE-ProRule" id="PRU00335"/>
    </source>
</evidence>
<dbReference type="InterPro" id="IPR049484">
    <property type="entry name" value="Rv0078-like_C"/>
</dbReference>
<dbReference type="GO" id="GO:0003700">
    <property type="term" value="F:DNA-binding transcription factor activity"/>
    <property type="evidence" value="ECO:0007669"/>
    <property type="project" value="TreeGrafter"/>
</dbReference>
<dbReference type="Pfam" id="PF00440">
    <property type="entry name" value="TetR_N"/>
    <property type="match status" value="1"/>
</dbReference>
<dbReference type="InterPro" id="IPR009057">
    <property type="entry name" value="Homeodomain-like_sf"/>
</dbReference>
<evidence type="ECO:0000256" key="1">
    <source>
        <dbReference type="ARBA" id="ARBA00023125"/>
    </source>
</evidence>
<comment type="caution">
    <text evidence="4">The sequence shown here is derived from an EMBL/GenBank/DDBJ whole genome shotgun (WGS) entry which is preliminary data.</text>
</comment>
<protein>
    <recommendedName>
        <fullName evidence="3">HTH tetR-type domain-containing protein</fullName>
    </recommendedName>
</protein>
<organism evidence="4 5">
    <name type="scientific">Bartonella tamiae Th239</name>
    <dbReference type="NCBI Taxonomy" id="1094558"/>
    <lineage>
        <taxon>Bacteria</taxon>
        <taxon>Pseudomonadati</taxon>
        <taxon>Pseudomonadota</taxon>
        <taxon>Alphaproteobacteria</taxon>
        <taxon>Hyphomicrobiales</taxon>
        <taxon>Bartonellaceae</taxon>
        <taxon>Bartonella</taxon>
    </lineage>
</organism>
<dbReference type="InterPro" id="IPR050109">
    <property type="entry name" value="HTH-type_TetR-like_transc_reg"/>
</dbReference>
<dbReference type="eggNOG" id="COG1309">
    <property type="taxonomic scope" value="Bacteria"/>
</dbReference>
<dbReference type="Proteomes" id="UP000008952">
    <property type="component" value="Unassembled WGS sequence"/>
</dbReference>
<keyword evidence="1 2" id="KW-0238">DNA-binding</keyword>
<dbReference type="EMBL" id="AIMB01000008">
    <property type="protein sequence ID" value="EJF89254.1"/>
    <property type="molecule type" value="Genomic_DNA"/>
</dbReference>
<dbReference type="PANTHER" id="PTHR30055">
    <property type="entry name" value="HTH-TYPE TRANSCRIPTIONAL REGULATOR RUTR"/>
    <property type="match status" value="1"/>
</dbReference>
<dbReference type="HOGENOM" id="CLU_069356_24_2_5"/>
<dbReference type="PANTHER" id="PTHR30055:SF223">
    <property type="entry name" value="HTH-TYPE TRANSCRIPTIONAL REGULATOR UIDR"/>
    <property type="match status" value="1"/>
</dbReference>
<dbReference type="PROSITE" id="PS50977">
    <property type="entry name" value="HTH_TETR_2"/>
    <property type="match status" value="1"/>
</dbReference>
<accession>J0R131</accession>
<dbReference type="Gene3D" id="1.10.357.10">
    <property type="entry name" value="Tetracycline Repressor, domain 2"/>
    <property type="match status" value="1"/>
</dbReference>
<keyword evidence="5" id="KW-1185">Reference proteome</keyword>
<evidence type="ECO:0000313" key="5">
    <source>
        <dbReference type="Proteomes" id="UP000008952"/>
    </source>
</evidence>
<dbReference type="Pfam" id="PF21351">
    <property type="entry name" value="TetR_C_41"/>
    <property type="match status" value="1"/>
</dbReference>
<reference evidence="4 5" key="1">
    <citation type="submission" date="2012-03" db="EMBL/GenBank/DDBJ databases">
        <title>The Genome Sequence of Bartonella tamiae Th239.</title>
        <authorList>
            <consortium name="The Broad Institute Genome Sequencing Platform"/>
            <consortium name="The Broad Institute Genome Sequencing Center for Infectious Disease"/>
            <person name="Feldgarden M."/>
            <person name="Kirby J."/>
            <person name="Kosoy M."/>
            <person name="Birtles R."/>
            <person name="Probert W.S."/>
            <person name="Chiaraviglio L."/>
            <person name="Young S.K."/>
            <person name="Zeng Q."/>
            <person name="Gargeya S."/>
            <person name="Fitzgerald M."/>
            <person name="Haas B."/>
            <person name="Abouelleil A."/>
            <person name="Alvarado L."/>
            <person name="Arachchi H.M."/>
            <person name="Berlin A."/>
            <person name="Chapman S.B."/>
            <person name="Gearin G."/>
            <person name="Goldberg J."/>
            <person name="Griggs A."/>
            <person name="Gujja S."/>
            <person name="Hansen M."/>
            <person name="Heiman D."/>
            <person name="Howarth C."/>
            <person name="Larimer J."/>
            <person name="Lui A."/>
            <person name="MacDonald P.J.P."/>
            <person name="McCowen C."/>
            <person name="Montmayeur A."/>
            <person name="Murphy C."/>
            <person name="Neiman D."/>
            <person name="Pearson M."/>
            <person name="Priest M."/>
            <person name="Roberts A."/>
            <person name="Saif S."/>
            <person name="Shea T."/>
            <person name="Sisk P."/>
            <person name="Stolte C."/>
            <person name="Sykes S."/>
            <person name="Wortman J."/>
            <person name="Nusbaum C."/>
            <person name="Birren B."/>
        </authorList>
    </citation>
    <scope>NUCLEOTIDE SEQUENCE [LARGE SCALE GENOMIC DNA]</scope>
    <source>
        <strain evidence="4 5">Th239</strain>
    </source>
</reference>
<proteinExistence type="predicted"/>
<evidence type="ECO:0000259" key="3">
    <source>
        <dbReference type="PROSITE" id="PS50977"/>
    </source>
</evidence>
<dbReference type="OrthoDB" id="9805134at2"/>
<evidence type="ECO:0000313" key="4">
    <source>
        <dbReference type="EMBL" id="EJF89254.1"/>
    </source>
</evidence>
<dbReference type="STRING" id="1094558.ME5_01805"/>
<sequence>MRKSRAEMIAETRSKLISAAREAFAREGYANASMDDFTAAVGLTRGALYHHFGNKIGLFLAVIDQIDAEIDEKIMAVTKDMHSEWECFIMESRMYLLCMLDPEIQQILMRDGPAILGDISSWPSQNKYLDQTIAKIKSLMDHNVIYCCDPAALTRQINGALYSAAFGIANSDNPKQTFEHAWQAFSLLMKGLCQNPKKSVIPTTL</sequence>